<evidence type="ECO:0000313" key="4">
    <source>
        <dbReference type="Proteomes" id="UP000645828"/>
    </source>
</evidence>
<organism evidence="3 4">
    <name type="scientific">Nyctereutes procyonoides</name>
    <name type="common">Raccoon dog</name>
    <name type="synonym">Canis procyonoides</name>
    <dbReference type="NCBI Taxonomy" id="34880"/>
    <lineage>
        <taxon>Eukaryota</taxon>
        <taxon>Metazoa</taxon>
        <taxon>Chordata</taxon>
        <taxon>Craniata</taxon>
        <taxon>Vertebrata</taxon>
        <taxon>Euteleostomi</taxon>
        <taxon>Mammalia</taxon>
        <taxon>Eutheria</taxon>
        <taxon>Laurasiatheria</taxon>
        <taxon>Carnivora</taxon>
        <taxon>Caniformia</taxon>
        <taxon>Canidae</taxon>
        <taxon>Nyctereutes</taxon>
    </lineage>
</organism>
<dbReference type="Proteomes" id="UP000645828">
    <property type="component" value="Unassembled WGS sequence"/>
</dbReference>
<dbReference type="EMBL" id="CAJHUB010000711">
    <property type="protein sequence ID" value="CAD7679260.1"/>
    <property type="molecule type" value="Genomic_DNA"/>
</dbReference>
<feature type="region of interest" description="Disordered" evidence="1">
    <location>
        <begin position="74"/>
        <end position="105"/>
    </location>
</feature>
<proteinExistence type="predicted"/>
<evidence type="ECO:0000256" key="1">
    <source>
        <dbReference type="SAM" id="MobiDB-lite"/>
    </source>
</evidence>
<keyword evidence="4" id="KW-1185">Reference proteome</keyword>
<evidence type="ECO:0000313" key="3">
    <source>
        <dbReference type="EMBL" id="CAD7688258.1"/>
    </source>
</evidence>
<reference evidence="3" key="1">
    <citation type="submission" date="2020-12" db="EMBL/GenBank/DDBJ databases">
        <authorList>
            <consortium name="Molecular Ecology Group"/>
        </authorList>
    </citation>
    <scope>NUCLEOTIDE SEQUENCE</scope>
    <source>
        <strain evidence="3">TBG_1078</strain>
    </source>
</reference>
<evidence type="ECO:0000313" key="2">
    <source>
        <dbReference type="EMBL" id="CAD7679260.1"/>
    </source>
</evidence>
<comment type="caution">
    <text evidence="3">The sequence shown here is derived from an EMBL/GenBank/DDBJ whole genome shotgun (WGS) entry which is preliminary data.</text>
</comment>
<sequence>MQSLGQWQQPLVPGQNPGKVKVVVLHSGSLRQGCRYAGPTSHLKRCLKRRTVHACDSACFLLTEQCRAMFTGTERDTEKTEAHRDGETDPERPRERDQHAHRARRRSLMGFRPVIVAGSGCLQGEKLCPGEPDCPGHRRQGARGTCGQGVELAGQMRGVSAHGSLHGLAGCCQHQCPGAGQLGRAHDANTHGAPALGPCRGVGLSLRQAPYTRHGALPESKPPQTLFQGERPRDGSVSLEVLFAPKICCFHQGKPLAKRMNLESTCNMLFITKSVRILAGCPQPRVGLLSPAWPWVLLALLCPLGMSASSNPTTVTPLKGRIYLVSPSGMRTENYLWCQAP</sequence>
<feature type="compositionally biased region" description="Basic and acidic residues" evidence="1">
    <location>
        <begin position="74"/>
        <end position="100"/>
    </location>
</feature>
<accession>A0A811ZHF1</accession>
<protein>
    <submittedName>
        <fullName evidence="3">(raccoon dog) hypothetical protein</fullName>
    </submittedName>
</protein>
<gene>
    <name evidence="2" type="ORF">NYPRO_LOCUS12059</name>
    <name evidence="3" type="ORF">NYPRO_LOCUS21051</name>
</gene>
<dbReference type="AlphaFoldDB" id="A0A811ZHF1"/>
<dbReference type="EMBL" id="CAJHUB010000765">
    <property type="protein sequence ID" value="CAD7688258.1"/>
    <property type="molecule type" value="Genomic_DNA"/>
</dbReference>
<name>A0A811ZHF1_NYCPR</name>